<dbReference type="PANTHER" id="PTHR33271">
    <property type="entry name" value="OS04G0445200 PROTEIN"/>
    <property type="match status" value="1"/>
</dbReference>
<dbReference type="InterPro" id="IPR008579">
    <property type="entry name" value="UGlyAH_Cupin_dom"/>
</dbReference>
<gene>
    <name evidence="3" type="ORF">D0Y65_027375</name>
    <name evidence="2" type="ORF">glysoja_029972</name>
</gene>
<dbReference type="SMR" id="A0A0B2RAF7"/>
<dbReference type="InterPro" id="IPR014710">
    <property type="entry name" value="RmlC-like_jellyroll"/>
</dbReference>
<dbReference type="PANTHER" id="PTHR33271:SF22">
    <property type="entry name" value="OS04G0445200 PROTEIN"/>
    <property type="match status" value="1"/>
</dbReference>
<feature type="domain" description="(S)-ureidoglycine aminohydrolase cupin" evidence="1">
    <location>
        <begin position="66"/>
        <end position="139"/>
    </location>
</feature>
<accession>A0A0B2RAF7</accession>
<protein>
    <recommendedName>
        <fullName evidence="1">(S)-ureidoglycine aminohydrolase cupin domain-containing protein</fullName>
    </recommendedName>
</protein>
<dbReference type="SUPFAM" id="SSF51182">
    <property type="entry name" value="RmlC-like cupins"/>
    <property type="match status" value="1"/>
</dbReference>
<sequence length="142" mass="15797">MASSFVGTLLPNKFTQNKHLSSVPASRGAPTRRRVHLATTRAESMTTVIEKLGIKIERNPPESKLTQLGVRQWPKWGCPPSKFPWTYEAKETCYLLEGKVKVFPSGSNESVEIAAGDLVVFPKGMSCTWDVSVGVDKHYNFE</sequence>
<dbReference type="Proteomes" id="UP000289340">
    <property type="component" value="Chromosome 10"/>
</dbReference>
<name>A0A0B2RAF7_GLYSO</name>
<dbReference type="EMBL" id="KN651590">
    <property type="protein sequence ID" value="KHN30535.1"/>
    <property type="molecule type" value="Genomic_DNA"/>
</dbReference>
<dbReference type="CDD" id="cd02227">
    <property type="entry name" value="cupin_TM1112-like"/>
    <property type="match status" value="1"/>
</dbReference>
<dbReference type="InterPro" id="IPR011051">
    <property type="entry name" value="RmlC_Cupin_sf"/>
</dbReference>
<proteinExistence type="predicted"/>
<dbReference type="Proteomes" id="UP000053555">
    <property type="component" value="Unassembled WGS sequence"/>
</dbReference>
<dbReference type="Gramene" id="XM_028326660.1">
    <property type="protein sequence ID" value="XP_028182461.1"/>
    <property type="gene ID" value="LOC114369427"/>
</dbReference>
<dbReference type="AlphaFoldDB" id="A0A0B2RAF7"/>
<evidence type="ECO:0000259" key="1">
    <source>
        <dbReference type="Pfam" id="PF05899"/>
    </source>
</evidence>
<dbReference type="Gene3D" id="2.60.120.10">
    <property type="entry name" value="Jelly Rolls"/>
    <property type="match status" value="1"/>
</dbReference>
<evidence type="ECO:0000313" key="3">
    <source>
        <dbReference type="EMBL" id="RZB87797.1"/>
    </source>
</evidence>
<reference evidence="2" key="1">
    <citation type="submission" date="2014-07" db="EMBL/GenBank/DDBJ databases">
        <title>Identification of a novel salt tolerance gene in wild soybean by whole-genome sequencing.</title>
        <authorList>
            <person name="Lam H.-M."/>
            <person name="Qi X."/>
            <person name="Li M.-W."/>
            <person name="Liu X."/>
            <person name="Xie M."/>
            <person name="Ni M."/>
            <person name="Xu X."/>
        </authorList>
    </citation>
    <scope>NUCLEOTIDE SEQUENCE [LARGE SCALE GENOMIC DNA]</scope>
    <source>
        <tissue evidence="2">Root</tissue>
    </source>
</reference>
<evidence type="ECO:0000313" key="2">
    <source>
        <dbReference type="EMBL" id="KHN30535.1"/>
    </source>
</evidence>
<keyword evidence="4" id="KW-1185">Reference proteome</keyword>
<dbReference type="Pfam" id="PF05899">
    <property type="entry name" value="Cupin_3"/>
    <property type="match status" value="1"/>
</dbReference>
<evidence type="ECO:0000313" key="4">
    <source>
        <dbReference type="Proteomes" id="UP000289340"/>
    </source>
</evidence>
<dbReference type="EMBL" id="QZWG01000010">
    <property type="protein sequence ID" value="RZB87797.1"/>
    <property type="molecule type" value="Genomic_DNA"/>
</dbReference>
<organism evidence="2">
    <name type="scientific">Glycine soja</name>
    <name type="common">Wild soybean</name>
    <dbReference type="NCBI Taxonomy" id="3848"/>
    <lineage>
        <taxon>Eukaryota</taxon>
        <taxon>Viridiplantae</taxon>
        <taxon>Streptophyta</taxon>
        <taxon>Embryophyta</taxon>
        <taxon>Tracheophyta</taxon>
        <taxon>Spermatophyta</taxon>
        <taxon>Magnoliopsida</taxon>
        <taxon>eudicotyledons</taxon>
        <taxon>Gunneridae</taxon>
        <taxon>Pentapetalae</taxon>
        <taxon>rosids</taxon>
        <taxon>fabids</taxon>
        <taxon>Fabales</taxon>
        <taxon>Fabaceae</taxon>
        <taxon>Papilionoideae</taxon>
        <taxon>50 kb inversion clade</taxon>
        <taxon>NPAAA clade</taxon>
        <taxon>indigoferoid/millettioid clade</taxon>
        <taxon>Phaseoleae</taxon>
        <taxon>Glycine</taxon>
        <taxon>Glycine subgen. Soja</taxon>
    </lineage>
</organism>
<reference evidence="3 4" key="2">
    <citation type="submission" date="2018-09" db="EMBL/GenBank/DDBJ databases">
        <title>A high-quality reference genome of wild soybean provides a powerful tool to mine soybean genomes.</title>
        <authorList>
            <person name="Xie M."/>
            <person name="Chung C.Y.L."/>
            <person name="Li M.-W."/>
            <person name="Wong F.-L."/>
            <person name="Chan T.-F."/>
            <person name="Lam H.-M."/>
        </authorList>
    </citation>
    <scope>NUCLEOTIDE SEQUENCE [LARGE SCALE GENOMIC DNA]</scope>
    <source>
        <strain evidence="4">cv. W05</strain>
        <tissue evidence="3">Hypocotyl of etiolated seedlings</tissue>
    </source>
</reference>